<feature type="non-terminal residue" evidence="1">
    <location>
        <position position="214"/>
    </location>
</feature>
<dbReference type="AlphaFoldDB" id="A0AAV2SND5"/>
<dbReference type="Gene3D" id="3.60.10.10">
    <property type="entry name" value="Endonuclease/exonuclease/phosphatase"/>
    <property type="match status" value="1"/>
</dbReference>
<gene>
    <name evidence="1" type="ORF">MNOR_LOCUS37780</name>
</gene>
<keyword evidence="2" id="KW-1185">Reference proteome</keyword>
<reference evidence="1 2" key="1">
    <citation type="submission" date="2024-05" db="EMBL/GenBank/DDBJ databases">
        <authorList>
            <person name="Wallberg A."/>
        </authorList>
    </citation>
    <scope>NUCLEOTIDE SEQUENCE [LARGE SCALE GENOMIC DNA]</scope>
</reference>
<dbReference type="Proteomes" id="UP001497623">
    <property type="component" value="Unassembled WGS sequence"/>
</dbReference>
<organism evidence="1 2">
    <name type="scientific">Meganyctiphanes norvegica</name>
    <name type="common">Northern krill</name>
    <name type="synonym">Thysanopoda norvegica</name>
    <dbReference type="NCBI Taxonomy" id="48144"/>
    <lineage>
        <taxon>Eukaryota</taxon>
        <taxon>Metazoa</taxon>
        <taxon>Ecdysozoa</taxon>
        <taxon>Arthropoda</taxon>
        <taxon>Crustacea</taxon>
        <taxon>Multicrustacea</taxon>
        <taxon>Malacostraca</taxon>
        <taxon>Eumalacostraca</taxon>
        <taxon>Eucarida</taxon>
        <taxon>Euphausiacea</taxon>
        <taxon>Euphausiidae</taxon>
        <taxon>Meganyctiphanes</taxon>
    </lineage>
</organism>
<dbReference type="PANTHER" id="PTHR33776">
    <property type="entry name" value="ENDO/EXONUCLEASE/PHOSPHATASE DOMAIN-CONTAINING PROTEIN"/>
    <property type="match status" value="1"/>
</dbReference>
<protein>
    <recommendedName>
        <fullName evidence="3">Endonuclease/exonuclease/phosphatase domain-containing protein</fullName>
    </recommendedName>
</protein>
<comment type="caution">
    <text evidence="1">The sequence shown here is derived from an EMBL/GenBank/DDBJ whole genome shotgun (WGS) entry which is preliminary data.</text>
</comment>
<feature type="non-terminal residue" evidence="1">
    <location>
        <position position="1"/>
    </location>
</feature>
<accession>A0AAV2SND5</accession>
<dbReference type="SUPFAM" id="SSF56219">
    <property type="entry name" value="DNase I-like"/>
    <property type="match status" value="1"/>
</dbReference>
<dbReference type="EMBL" id="CAXKWB010079334">
    <property type="protein sequence ID" value="CAL4203442.1"/>
    <property type="molecule type" value="Genomic_DNA"/>
</dbReference>
<name>A0AAV2SND5_MEGNR</name>
<evidence type="ECO:0000313" key="1">
    <source>
        <dbReference type="EMBL" id="CAL4203442.1"/>
    </source>
</evidence>
<dbReference type="InterPro" id="IPR036691">
    <property type="entry name" value="Endo/exonu/phosph_ase_sf"/>
</dbReference>
<evidence type="ECO:0000313" key="2">
    <source>
        <dbReference type="Proteomes" id="UP001497623"/>
    </source>
</evidence>
<proteinExistence type="predicted"/>
<dbReference type="PANTHER" id="PTHR33776:SF3">
    <property type="entry name" value="PHD-TYPE DOMAIN-CONTAINING PROTEIN"/>
    <property type="match status" value="1"/>
</dbReference>
<evidence type="ECO:0008006" key="3">
    <source>
        <dbReference type="Google" id="ProtNLM"/>
    </source>
</evidence>
<sequence>HFNDYFNTALNSINDNIITIIAGDFNINLLNTENALVEQYTNNALQNSFIPCITIPTRVTYHSASIIDHILLKTPKHLIHTKVSAGNLVTDISDHLPNLLFIDLLVQTPKDRPMVRLFTPNRVNEYLNNEFNEKPLITYTNDINVKDNTPQPTFSEFNENISELLNKYFPLIKQSRKQFKDKPFITNGIKESIKSRNTLYKTYLNYPSEINESN</sequence>